<evidence type="ECO:0000313" key="4">
    <source>
        <dbReference type="Proteomes" id="UP000743370"/>
    </source>
</evidence>
<gene>
    <name evidence="3" type="ORF">HKW66_Vig0042290</name>
</gene>
<evidence type="ECO:0000256" key="1">
    <source>
        <dbReference type="SAM" id="MobiDB-lite"/>
    </source>
</evidence>
<keyword evidence="2" id="KW-0472">Membrane</keyword>
<keyword evidence="2" id="KW-1133">Transmembrane helix</keyword>
<comment type="caution">
    <text evidence="3">The sequence shown here is derived from an EMBL/GenBank/DDBJ whole genome shotgun (WGS) entry which is preliminary data.</text>
</comment>
<feature type="transmembrane region" description="Helical" evidence="2">
    <location>
        <begin position="64"/>
        <end position="81"/>
    </location>
</feature>
<dbReference type="Proteomes" id="UP000743370">
    <property type="component" value="Unassembled WGS sequence"/>
</dbReference>
<feature type="region of interest" description="Disordered" evidence="1">
    <location>
        <begin position="90"/>
        <end position="123"/>
    </location>
</feature>
<accession>A0A8T0KZ62</accession>
<evidence type="ECO:0000313" key="3">
    <source>
        <dbReference type="EMBL" id="KAG2404974.1"/>
    </source>
</evidence>
<name>A0A8T0KZ62_PHAAN</name>
<organism evidence="3 4">
    <name type="scientific">Phaseolus angularis</name>
    <name type="common">Azuki bean</name>
    <name type="synonym">Vigna angularis</name>
    <dbReference type="NCBI Taxonomy" id="3914"/>
    <lineage>
        <taxon>Eukaryota</taxon>
        <taxon>Viridiplantae</taxon>
        <taxon>Streptophyta</taxon>
        <taxon>Embryophyta</taxon>
        <taxon>Tracheophyta</taxon>
        <taxon>Spermatophyta</taxon>
        <taxon>Magnoliopsida</taxon>
        <taxon>eudicotyledons</taxon>
        <taxon>Gunneridae</taxon>
        <taxon>Pentapetalae</taxon>
        <taxon>rosids</taxon>
        <taxon>fabids</taxon>
        <taxon>Fabales</taxon>
        <taxon>Fabaceae</taxon>
        <taxon>Papilionoideae</taxon>
        <taxon>50 kb inversion clade</taxon>
        <taxon>NPAAA clade</taxon>
        <taxon>indigoferoid/millettioid clade</taxon>
        <taxon>Phaseoleae</taxon>
        <taxon>Vigna</taxon>
    </lineage>
</organism>
<evidence type="ECO:0000256" key="2">
    <source>
        <dbReference type="SAM" id="Phobius"/>
    </source>
</evidence>
<proteinExistence type="predicted"/>
<keyword evidence="2" id="KW-0812">Transmembrane</keyword>
<reference evidence="3 4" key="1">
    <citation type="submission" date="2020-05" db="EMBL/GenBank/DDBJ databases">
        <title>Vigna angularis (adzuki bean) Var. LongXiaoDou No. 4 denovo assembly.</title>
        <authorList>
            <person name="Xiang H."/>
        </authorList>
    </citation>
    <scope>NUCLEOTIDE SEQUENCE [LARGE SCALE GENOMIC DNA]</scope>
    <source>
        <tissue evidence="3">Leaf</tissue>
    </source>
</reference>
<protein>
    <recommendedName>
        <fullName evidence="5">Transmembrane protein</fullName>
    </recommendedName>
</protein>
<dbReference type="EMBL" id="JABFOF010000002">
    <property type="protein sequence ID" value="KAG2404974.1"/>
    <property type="molecule type" value="Genomic_DNA"/>
</dbReference>
<dbReference type="AlphaFoldDB" id="A0A8T0KZ62"/>
<evidence type="ECO:0008006" key="5">
    <source>
        <dbReference type="Google" id="ProtNLM"/>
    </source>
</evidence>
<sequence>MRVVVRIIKSEEAFGFGFNLNHGSAIPVVPSFLVLLPFQSSPSSLHSWDETHPVFRVSSSNNNTIYILIISLIALMVPIFIRPTSTPVPNPNPMASEPPSVAQTSMATSPSPPKIATKLKKRNKSNHPRIMGLEMVRQIVDLVMRRNWWGKWGSCLLILEALGNGACWGLVCCRLWL</sequence>